<evidence type="ECO:0000313" key="5">
    <source>
        <dbReference type="EMBL" id="GGB50590.1"/>
    </source>
</evidence>
<dbReference type="InterPro" id="IPR001610">
    <property type="entry name" value="PAC"/>
</dbReference>
<reference evidence="5" key="2">
    <citation type="submission" date="2020-09" db="EMBL/GenBank/DDBJ databases">
        <authorList>
            <person name="Sun Q."/>
            <person name="Zhou Y."/>
        </authorList>
    </citation>
    <scope>NUCLEOTIDE SEQUENCE</scope>
    <source>
        <strain evidence="5">CGMCC 1.12426</strain>
    </source>
</reference>
<comment type="caution">
    <text evidence="5">The sequence shown here is derived from an EMBL/GenBank/DDBJ whole genome shotgun (WGS) entry which is preliminary data.</text>
</comment>
<evidence type="ECO:0000259" key="3">
    <source>
        <dbReference type="PROSITE" id="PS50113"/>
    </source>
</evidence>
<dbReference type="InterPro" id="IPR000160">
    <property type="entry name" value="GGDEF_dom"/>
</dbReference>
<dbReference type="InterPro" id="IPR000014">
    <property type="entry name" value="PAS"/>
</dbReference>
<dbReference type="FunFam" id="3.30.70.270:FF:000001">
    <property type="entry name" value="Diguanylate cyclase domain protein"/>
    <property type="match status" value="1"/>
</dbReference>
<feature type="domain" description="GGDEF" evidence="4">
    <location>
        <begin position="174"/>
        <end position="315"/>
    </location>
</feature>
<dbReference type="SMART" id="SM00086">
    <property type="entry name" value="PAC"/>
    <property type="match status" value="1"/>
</dbReference>
<dbReference type="PANTHER" id="PTHR45138">
    <property type="entry name" value="REGULATORY COMPONENTS OF SENSORY TRANSDUCTION SYSTEM"/>
    <property type="match status" value="1"/>
</dbReference>
<dbReference type="GO" id="GO:1902201">
    <property type="term" value="P:negative regulation of bacterial-type flagellum-dependent cell motility"/>
    <property type="evidence" value="ECO:0007669"/>
    <property type="project" value="TreeGrafter"/>
</dbReference>
<protein>
    <recommendedName>
        <fullName evidence="1">diguanylate cyclase</fullName>
        <ecNumber evidence="1">2.7.7.65</ecNumber>
    </recommendedName>
</protein>
<dbReference type="PANTHER" id="PTHR45138:SF9">
    <property type="entry name" value="DIGUANYLATE CYCLASE DGCM-RELATED"/>
    <property type="match status" value="1"/>
</dbReference>
<dbReference type="SUPFAM" id="SSF55785">
    <property type="entry name" value="PYP-like sensor domain (PAS domain)"/>
    <property type="match status" value="1"/>
</dbReference>
<dbReference type="SUPFAM" id="SSF55073">
    <property type="entry name" value="Nucleotide cyclase"/>
    <property type="match status" value="1"/>
</dbReference>
<dbReference type="NCBIfam" id="TIGR00254">
    <property type="entry name" value="GGDEF"/>
    <property type="match status" value="1"/>
</dbReference>
<dbReference type="InterPro" id="IPR000700">
    <property type="entry name" value="PAS-assoc_C"/>
</dbReference>
<dbReference type="Pfam" id="PF00990">
    <property type="entry name" value="GGDEF"/>
    <property type="match status" value="1"/>
</dbReference>
<reference evidence="5" key="1">
    <citation type="journal article" date="2014" name="Int. J. Syst. Evol. Microbiol.">
        <title>Complete genome sequence of Corynebacterium casei LMG S-19264T (=DSM 44701T), isolated from a smear-ripened cheese.</title>
        <authorList>
            <consortium name="US DOE Joint Genome Institute (JGI-PGF)"/>
            <person name="Walter F."/>
            <person name="Albersmeier A."/>
            <person name="Kalinowski J."/>
            <person name="Ruckert C."/>
        </authorList>
    </citation>
    <scope>NUCLEOTIDE SEQUENCE</scope>
    <source>
        <strain evidence="5">CGMCC 1.12426</strain>
    </source>
</reference>
<comment type="catalytic activity">
    <reaction evidence="2">
        <text>2 GTP = 3',3'-c-di-GMP + 2 diphosphate</text>
        <dbReference type="Rhea" id="RHEA:24898"/>
        <dbReference type="ChEBI" id="CHEBI:33019"/>
        <dbReference type="ChEBI" id="CHEBI:37565"/>
        <dbReference type="ChEBI" id="CHEBI:58805"/>
        <dbReference type="EC" id="2.7.7.65"/>
    </reaction>
</comment>
<dbReference type="GO" id="GO:0052621">
    <property type="term" value="F:diguanylate cyclase activity"/>
    <property type="evidence" value="ECO:0007669"/>
    <property type="project" value="UniProtKB-EC"/>
</dbReference>
<dbReference type="InterPro" id="IPR035965">
    <property type="entry name" value="PAS-like_dom_sf"/>
</dbReference>
<sequence length="331" mass="36097">MGSTYLRQQTRLSSTEPSIDFRALTEACPDAVIQLCPQRRPIYASPAITTMTGWDPDELTVGKTGFFHAEDITAVHASFDLAEGQPAGSERAVFRIITRTGTAIWVEAMIARIAAATGLFHGFVMTLRDISDRLHYEAQLEILARQDSLTGLANRREFDLAFEREWAVARRERQPLSLVLADLDRFKLLNDRYGHSAGDTCLKAVAGILKEAARRPADIAARLGGEEFVLLLPRTHEAGARTVGEQIRKAIEDLRIENADAKDHGGILTVSVGVVTAISVDGPSSITPARIIEAADRALYTGKQSGRNRVCFSRLTEKDCPGLANASLAAN</sequence>
<dbReference type="Proteomes" id="UP000605148">
    <property type="component" value="Unassembled WGS sequence"/>
</dbReference>
<dbReference type="Pfam" id="PF00989">
    <property type="entry name" value="PAS"/>
    <property type="match status" value="1"/>
</dbReference>
<gene>
    <name evidence="5" type="ORF">GCM10011316_23400</name>
</gene>
<accession>A0A916TLE9</accession>
<dbReference type="InterPro" id="IPR050469">
    <property type="entry name" value="Diguanylate_Cyclase"/>
</dbReference>
<dbReference type="Gene3D" id="3.30.70.270">
    <property type="match status" value="1"/>
</dbReference>
<dbReference type="AlphaFoldDB" id="A0A916TLE9"/>
<evidence type="ECO:0000259" key="4">
    <source>
        <dbReference type="PROSITE" id="PS50887"/>
    </source>
</evidence>
<dbReference type="PROSITE" id="PS50113">
    <property type="entry name" value="PAC"/>
    <property type="match status" value="1"/>
</dbReference>
<evidence type="ECO:0000256" key="1">
    <source>
        <dbReference type="ARBA" id="ARBA00012528"/>
    </source>
</evidence>
<keyword evidence="6" id="KW-1185">Reference proteome</keyword>
<evidence type="ECO:0000313" key="6">
    <source>
        <dbReference type="Proteomes" id="UP000605148"/>
    </source>
</evidence>
<feature type="domain" description="PAC" evidence="3">
    <location>
        <begin position="90"/>
        <end position="142"/>
    </location>
</feature>
<dbReference type="RefSeq" id="WP_172972072.1">
    <property type="nucleotide sequence ID" value="NZ_BMFA01000006.1"/>
</dbReference>
<proteinExistence type="predicted"/>
<dbReference type="EMBL" id="BMFA01000006">
    <property type="protein sequence ID" value="GGB50590.1"/>
    <property type="molecule type" value="Genomic_DNA"/>
</dbReference>
<dbReference type="InterPro" id="IPR029787">
    <property type="entry name" value="Nucleotide_cyclase"/>
</dbReference>
<dbReference type="PROSITE" id="PS50887">
    <property type="entry name" value="GGDEF"/>
    <property type="match status" value="1"/>
</dbReference>
<dbReference type="InterPro" id="IPR013767">
    <property type="entry name" value="PAS_fold"/>
</dbReference>
<dbReference type="GO" id="GO:0043709">
    <property type="term" value="P:cell adhesion involved in single-species biofilm formation"/>
    <property type="evidence" value="ECO:0007669"/>
    <property type="project" value="TreeGrafter"/>
</dbReference>
<dbReference type="SMART" id="SM00267">
    <property type="entry name" value="GGDEF"/>
    <property type="match status" value="1"/>
</dbReference>
<evidence type="ECO:0000256" key="2">
    <source>
        <dbReference type="ARBA" id="ARBA00034247"/>
    </source>
</evidence>
<dbReference type="CDD" id="cd00130">
    <property type="entry name" value="PAS"/>
    <property type="match status" value="1"/>
</dbReference>
<dbReference type="NCBIfam" id="TIGR00229">
    <property type="entry name" value="sensory_box"/>
    <property type="match status" value="1"/>
</dbReference>
<dbReference type="Gene3D" id="3.30.450.20">
    <property type="entry name" value="PAS domain"/>
    <property type="match status" value="1"/>
</dbReference>
<dbReference type="CDD" id="cd01949">
    <property type="entry name" value="GGDEF"/>
    <property type="match status" value="1"/>
</dbReference>
<name>A0A916TLE9_9HYPH</name>
<dbReference type="EC" id="2.7.7.65" evidence="1"/>
<organism evidence="5 6">
    <name type="scientific">Roseibium aquae</name>
    <dbReference type="NCBI Taxonomy" id="1323746"/>
    <lineage>
        <taxon>Bacteria</taxon>
        <taxon>Pseudomonadati</taxon>
        <taxon>Pseudomonadota</taxon>
        <taxon>Alphaproteobacteria</taxon>
        <taxon>Hyphomicrobiales</taxon>
        <taxon>Stappiaceae</taxon>
        <taxon>Roseibium</taxon>
    </lineage>
</organism>
<dbReference type="GO" id="GO:0005886">
    <property type="term" value="C:plasma membrane"/>
    <property type="evidence" value="ECO:0007669"/>
    <property type="project" value="TreeGrafter"/>
</dbReference>
<dbReference type="InterPro" id="IPR043128">
    <property type="entry name" value="Rev_trsase/Diguanyl_cyclase"/>
</dbReference>
<dbReference type="GO" id="GO:0006355">
    <property type="term" value="P:regulation of DNA-templated transcription"/>
    <property type="evidence" value="ECO:0007669"/>
    <property type="project" value="InterPro"/>
</dbReference>